<dbReference type="PRINTS" id="PR00960">
    <property type="entry name" value="LMBPPROTEIN"/>
</dbReference>
<dbReference type="NCBIfam" id="TIGR01220">
    <property type="entry name" value="Pmev_kin_Gr_pos"/>
    <property type="match status" value="1"/>
</dbReference>
<gene>
    <name evidence="9" type="ORF">ESZ47_00745</name>
</gene>
<keyword evidence="10" id="KW-1185">Reference proteome</keyword>
<feature type="domain" description="GHMP kinase C-terminal" evidence="8">
    <location>
        <begin position="251"/>
        <end position="324"/>
    </location>
</feature>
<dbReference type="RefSeq" id="WP_148603872.1">
    <property type="nucleotide sequence ID" value="NZ_SDGY01000001.1"/>
</dbReference>
<keyword evidence="6" id="KW-0067">ATP-binding</keyword>
<evidence type="ECO:0000256" key="6">
    <source>
        <dbReference type="ARBA" id="ARBA00022840"/>
    </source>
</evidence>
<evidence type="ECO:0000256" key="2">
    <source>
        <dbReference type="ARBA" id="ARBA00012958"/>
    </source>
</evidence>
<evidence type="ECO:0000256" key="4">
    <source>
        <dbReference type="ARBA" id="ARBA00022741"/>
    </source>
</evidence>
<dbReference type="AlphaFoldDB" id="A0A6P2CKX2"/>
<keyword evidence="4" id="KW-0547">Nucleotide-binding</keyword>
<evidence type="ECO:0000256" key="1">
    <source>
        <dbReference type="ARBA" id="ARBA00005017"/>
    </source>
</evidence>
<dbReference type="Gene3D" id="3.30.70.890">
    <property type="entry name" value="GHMP kinase, C-terminal domain"/>
    <property type="match status" value="1"/>
</dbReference>
<dbReference type="SUPFAM" id="SSF54211">
    <property type="entry name" value="Ribosomal protein S5 domain 2-like"/>
    <property type="match status" value="1"/>
</dbReference>
<evidence type="ECO:0000259" key="8">
    <source>
        <dbReference type="Pfam" id="PF08544"/>
    </source>
</evidence>
<comment type="caution">
    <text evidence="9">The sequence shown here is derived from an EMBL/GenBank/DDBJ whole genome shotgun (WGS) entry which is preliminary data.</text>
</comment>
<evidence type="ECO:0000256" key="3">
    <source>
        <dbReference type="ARBA" id="ARBA00022679"/>
    </source>
</evidence>
<keyword evidence="3 9" id="KW-0808">Transferase</keyword>
<dbReference type="PANTHER" id="PTHR31814:SF2">
    <property type="entry name" value="PHOSPHOMEVALONATE KINASE"/>
    <property type="match status" value="1"/>
</dbReference>
<dbReference type="SUPFAM" id="SSF55060">
    <property type="entry name" value="GHMP Kinase, C-terminal domain"/>
    <property type="match status" value="1"/>
</dbReference>
<comment type="pathway">
    <text evidence="1">Isoprenoid biosynthesis; isopentenyl diphosphate biosynthesis via mevalonate pathway; isopentenyl diphosphate from (R)-mevalonate: step 2/3.</text>
</comment>
<evidence type="ECO:0000313" key="9">
    <source>
        <dbReference type="EMBL" id="TYC46698.1"/>
    </source>
</evidence>
<dbReference type="GO" id="GO:0005524">
    <property type="term" value="F:ATP binding"/>
    <property type="evidence" value="ECO:0007669"/>
    <property type="project" value="UniProtKB-KW"/>
</dbReference>
<reference evidence="9 10" key="1">
    <citation type="submission" date="2019-01" db="EMBL/GenBank/DDBJ databases">
        <title>Leuconostoc litchii sp. nov., a novel lactic acid bacterium isolated from lychee.</title>
        <authorList>
            <person name="Wang L.-T."/>
        </authorList>
    </citation>
    <scope>NUCLEOTIDE SEQUENCE [LARGE SCALE GENOMIC DNA]</scope>
    <source>
        <strain evidence="9 10">MB7</strain>
    </source>
</reference>
<dbReference type="InterPro" id="IPR006204">
    <property type="entry name" value="GHMP_kinase_N_dom"/>
</dbReference>
<dbReference type="Proteomes" id="UP000442244">
    <property type="component" value="Unassembled WGS sequence"/>
</dbReference>
<accession>A0A6P2CKX2</accession>
<dbReference type="EMBL" id="SDGY01000001">
    <property type="protein sequence ID" value="TYC46698.1"/>
    <property type="molecule type" value="Genomic_DNA"/>
</dbReference>
<dbReference type="InterPro" id="IPR001174">
    <property type="entry name" value="HddA/FKP"/>
</dbReference>
<dbReference type="GO" id="GO:0004631">
    <property type="term" value="F:phosphomevalonate kinase activity"/>
    <property type="evidence" value="ECO:0007669"/>
    <property type="project" value="UniProtKB-EC"/>
</dbReference>
<name>A0A6P2CKX2_9LACO</name>
<dbReference type="PANTHER" id="PTHR31814">
    <property type="match status" value="1"/>
</dbReference>
<proteinExistence type="predicted"/>
<organism evidence="9 10">
    <name type="scientific">Leuconostoc litchii</name>
    <dbReference type="NCBI Taxonomy" id="1981069"/>
    <lineage>
        <taxon>Bacteria</taxon>
        <taxon>Bacillati</taxon>
        <taxon>Bacillota</taxon>
        <taxon>Bacilli</taxon>
        <taxon>Lactobacillales</taxon>
        <taxon>Lactobacillaceae</taxon>
        <taxon>Leuconostoc</taxon>
    </lineage>
</organism>
<dbReference type="Gene3D" id="3.30.230.10">
    <property type="match status" value="1"/>
</dbReference>
<dbReference type="Pfam" id="PF08544">
    <property type="entry name" value="GHMP_kinases_C"/>
    <property type="match status" value="1"/>
</dbReference>
<dbReference type="OrthoDB" id="1522677at2"/>
<feature type="domain" description="GHMP kinase N-terminal" evidence="7">
    <location>
        <begin position="79"/>
        <end position="168"/>
    </location>
</feature>
<evidence type="ECO:0000256" key="5">
    <source>
        <dbReference type="ARBA" id="ARBA00022777"/>
    </source>
</evidence>
<protein>
    <recommendedName>
        <fullName evidence="2">phosphomevalonate kinase</fullName>
        <ecNumber evidence="2">2.7.4.2</ecNumber>
    </recommendedName>
</protein>
<dbReference type="InterPro" id="IPR013750">
    <property type="entry name" value="GHMP_kinase_C_dom"/>
</dbReference>
<dbReference type="InterPro" id="IPR035102">
    <property type="entry name" value="Phosphomevalonate_kinase"/>
</dbReference>
<evidence type="ECO:0000259" key="7">
    <source>
        <dbReference type="Pfam" id="PF00288"/>
    </source>
</evidence>
<dbReference type="InterPro" id="IPR005917">
    <property type="entry name" value="Pmev_kinase_bact"/>
</dbReference>
<dbReference type="InterPro" id="IPR014721">
    <property type="entry name" value="Ribsml_uS5_D2-typ_fold_subgr"/>
</dbReference>
<dbReference type="InterPro" id="IPR036554">
    <property type="entry name" value="GHMP_kinase_C_sf"/>
</dbReference>
<evidence type="ECO:0000313" key="10">
    <source>
        <dbReference type="Proteomes" id="UP000442244"/>
    </source>
</evidence>
<dbReference type="EC" id="2.7.4.2" evidence="2"/>
<keyword evidence="5 9" id="KW-0418">Kinase</keyword>
<dbReference type="InterPro" id="IPR020568">
    <property type="entry name" value="Ribosomal_Su5_D2-typ_SF"/>
</dbReference>
<sequence>MTKISIPGKLFLAGEYAITHPGNTALIVAITTGLQIEITSATNSSTITSDTISDDLKFNIGQSFSELNHEWRFVCAAIKIFTQYLDMKKLNDNLHEIHISIESDMNHSTGKLGLGSSAAVVVGIISALNKHFEIDLPILKQFKLAALAHLHIQKNGSLGDVAAITYGGVIAYNSPDLSTYILSDKNWIQPELVEITWQNLKITPLLWPASWNILLGATHESADTHKALLSGSLTTDFFHQSDEITKNIIHSVINSDYNNFSNNLKSNQILLSNTLPKKYVTPKLSKLLQSLGTTAGKISGAGFGDNGFAVVNAPTKLPEQWQAAGIDARYIKIAPQNRG</sequence>
<dbReference type="Pfam" id="PF00288">
    <property type="entry name" value="GHMP_kinases_N"/>
    <property type="match status" value="1"/>
</dbReference>